<dbReference type="Proteomes" id="UP000242414">
    <property type="component" value="Unassembled WGS sequence"/>
</dbReference>
<dbReference type="VEuPathDB" id="FungiDB:BCV72DRAFT_336409"/>
<dbReference type="InterPro" id="IPR001810">
    <property type="entry name" value="F-box_dom"/>
</dbReference>
<reference evidence="3" key="1">
    <citation type="journal article" date="2016" name="Proc. Natl. Acad. Sci. U.S.A.">
        <title>Lipid metabolic changes in an early divergent fungus govern the establishment of a mutualistic symbiosis with endobacteria.</title>
        <authorList>
            <person name="Lastovetsky O.A."/>
            <person name="Gaspar M.L."/>
            <person name="Mondo S.J."/>
            <person name="LaButti K.M."/>
            <person name="Sandor L."/>
            <person name="Grigoriev I.V."/>
            <person name="Henry S.A."/>
            <person name="Pawlowska T.E."/>
        </authorList>
    </citation>
    <scope>NUCLEOTIDE SEQUENCE [LARGE SCALE GENOMIC DNA]</scope>
    <source>
        <strain evidence="3">ATCC 52814</strain>
    </source>
</reference>
<organism evidence="3">
    <name type="scientific">Rhizopus microsporus var. microsporus</name>
    <dbReference type="NCBI Taxonomy" id="86635"/>
    <lineage>
        <taxon>Eukaryota</taxon>
        <taxon>Fungi</taxon>
        <taxon>Fungi incertae sedis</taxon>
        <taxon>Mucoromycota</taxon>
        <taxon>Mucoromycotina</taxon>
        <taxon>Mucoromycetes</taxon>
        <taxon>Mucorales</taxon>
        <taxon>Mucorineae</taxon>
        <taxon>Rhizopodaceae</taxon>
        <taxon>Rhizopus</taxon>
    </lineage>
</organism>
<evidence type="ECO:0000256" key="1">
    <source>
        <dbReference type="SAM" id="Phobius"/>
    </source>
</evidence>
<dbReference type="Gene3D" id="3.80.10.10">
    <property type="entry name" value="Ribonuclease Inhibitor"/>
    <property type="match status" value="1"/>
</dbReference>
<dbReference type="AlphaFoldDB" id="A0A1X0R170"/>
<evidence type="ECO:0000259" key="2">
    <source>
        <dbReference type="PROSITE" id="PS50181"/>
    </source>
</evidence>
<sequence>MSHISVVTQYRVDEAVPFLLFWNIFSFFLTLLQRLMTMTTIYQLPTDILDLVFQHTERKTLKNCRLVCVLWYLLTTPYLFRSIQINNTSQIGKFISFHANPASGQLVQIGKYVKRVTTGRSRRIFDEYIALVDFEKFVKYCPEVTSVSVSLSVFRGSLYYYLLEVDDNIKWKLRRLDRNTENQRFTLDYYYKYKDTIKVIRWLKDIQDFHFVIDFPLLEELALPSTAVITDIQDFMFICNTCSNLTEIDLYTNMNDNSSLAVDFAICPSLKTLNVKCRSLIPKVLVDYITASLVNLSYVAFWVEITSIQANFIEIYKQLKDFLFTPQKEVVYLTLKAEVRYRDNNEQIYTMIDDCLNVACCPSKLKACNSIKWTVTSSSVLIIDLRKSWNHTIECQISIPSYLFNGLIAKNDFTSSKMPNIHKLCLEEEYIGHTMSKTVALFIEKACNLQELTFRWHCLQNTYNCVYESVQILRFECSICYPDFATKLAIFFPNLKELHLYKTSMNGNPQNFRHRLIHLGNLSLQKLSLTTDNAFDFAKISTMDLVSVKTRNEHQYIKVCANGIPKTITNEEGAALWKHLAAEHRYFII</sequence>
<dbReference type="PROSITE" id="PS50181">
    <property type="entry name" value="FBOX"/>
    <property type="match status" value="1"/>
</dbReference>
<name>A0A1X0R170_RHIZD</name>
<dbReference type="Gene3D" id="1.20.1280.50">
    <property type="match status" value="1"/>
</dbReference>
<feature type="transmembrane region" description="Helical" evidence="1">
    <location>
        <begin position="20"/>
        <end position="42"/>
    </location>
</feature>
<keyword evidence="1" id="KW-1133">Transmembrane helix</keyword>
<feature type="transmembrane region" description="Helical" evidence="1">
    <location>
        <begin position="63"/>
        <end position="80"/>
    </location>
</feature>
<feature type="non-terminal residue" evidence="3">
    <location>
        <position position="589"/>
    </location>
</feature>
<gene>
    <name evidence="3" type="ORF">BCV72DRAFT_336409</name>
</gene>
<protein>
    <recommendedName>
        <fullName evidence="2">F-box domain-containing protein</fullName>
    </recommendedName>
</protein>
<accession>A0A1X0R170</accession>
<dbReference type="InterPro" id="IPR032675">
    <property type="entry name" value="LRR_dom_sf"/>
</dbReference>
<evidence type="ECO:0000313" key="3">
    <source>
        <dbReference type="EMBL" id="ORE05744.1"/>
    </source>
</evidence>
<feature type="domain" description="F-box" evidence="2">
    <location>
        <begin position="38"/>
        <end position="83"/>
    </location>
</feature>
<keyword evidence="1" id="KW-0812">Transmembrane</keyword>
<dbReference type="EMBL" id="KV921938">
    <property type="protein sequence ID" value="ORE05744.1"/>
    <property type="molecule type" value="Genomic_DNA"/>
</dbReference>
<dbReference type="SUPFAM" id="SSF52047">
    <property type="entry name" value="RNI-like"/>
    <property type="match status" value="1"/>
</dbReference>
<dbReference type="Pfam" id="PF12937">
    <property type="entry name" value="F-box-like"/>
    <property type="match status" value="1"/>
</dbReference>
<dbReference type="SUPFAM" id="SSF81383">
    <property type="entry name" value="F-box domain"/>
    <property type="match status" value="1"/>
</dbReference>
<keyword evidence="1" id="KW-0472">Membrane</keyword>
<proteinExistence type="predicted"/>
<dbReference type="InterPro" id="IPR036047">
    <property type="entry name" value="F-box-like_dom_sf"/>
</dbReference>